<evidence type="ECO:0000313" key="2">
    <source>
        <dbReference type="EMBL" id="GER60151.1"/>
    </source>
</evidence>
<dbReference type="InterPro" id="IPR036513">
    <property type="entry name" value="STAS_dom_sf"/>
</dbReference>
<organism evidence="2 3">
    <name type="scientific">Patiriisocius marinus</name>
    <dbReference type="NCBI Taxonomy" id="1397112"/>
    <lineage>
        <taxon>Bacteria</taxon>
        <taxon>Pseudomonadati</taxon>
        <taxon>Bacteroidota</taxon>
        <taxon>Flavobacteriia</taxon>
        <taxon>Flavobacteriales</taxon>
        <taxon>Flavobacteriaceae</taxon>
        <taxon>Patiriisocius</taxon>
    </lineage>
</organism>
<dbReference type="Proteomes" id="UP000326509">
    <property type="component" value="Unassembled WGS sequence"/>
</dbReference>
<proteinExistence type="predicted"/>
<keyword evidence="3" id="KW-1185">Reference proteome</keyword>
<feature type="domain" description="STAS" evidence="1">
    <location>
        <begin position="3"/>
        <end position="75"/>
    </location>
</feature>
<evidence type="ECO:0000259" key="1">
    <source>
        <dbReference type="Pfam" id="PF01740"/>
    </source>
</evidence>
<dbReference type="InterPro" id="IPR002645">
    <property type="entry name" value="STAS_dom"/>
</dbReference>
<dbReference type="Pfam" id="PF01740">
    <property type="entry name" value="STAS"/>
    <property type="match status" value="1"/>
</dbReference>
<dbReference type="RefSeq" id="WP_151674598.1">
    <property type="nucleotide sequence ID" value="NZ_BKCG01000006.1"/>
</dbReference>
<evidence type="ECO:0000313" key="3">
    <source>
        <dbReference type="Proteomes" id="UP000326509"/>
    </source>
</evidence>
<dbReference type="EMBL" id="BKCG01000006">
    <property type="protein sequence ID" value="GER60151.1"/>
    <property type="molecule type" value="Genomic_DNA"/>
</dbReference>
<gene>
    <name evidence="2" type="ORF">ULMA_22590</name>
</gene>
<comment type="caution">
    <text evidence="2">The sequence shown here is derived from an EMBL/GenBank/DDBJ whole genome shotgun (WGS) entry which is preliminary data.</text>
</comment>
<sequence length="92" mass="10257">MALQIIEQNGTFQLRGIINESTTRSLIIQFEHLVQKGHKITISTDQVSFIDNCGVEAFKTLMAIALQNNSEFSIIGKGSKDIYEDFYSTIAA</sequence>
<dbReference type="OrthoDB" id="1163458at2"/>
<protein>
    <recommendedName>
        <fullName evidence="1">STAS domain-containing protein</fullName>
    </recommendedName>
</protein>
<name>A0A5J4J2X6_9FLAO</name>
<dbReference type="SUPFAM" id="SSF52091">
    <property type="entry name" value="SpoIIaa-like"/>
    <property type="match status" value="1"/>
</dbReference>
<dbReference type="AlphaFoldDB" id="A0A5J4J2X6"/>
<accession>A0A5J4J2X6</accession>
<reference evidence="2 3" key="1">
    <citation type="submission" date="2019-08" db="EMBL/GenBank/DDBJ databases">
        <title>Draft genome sequence of Ulvibacter marinus type strain NBRC 109484.</title>
        <authorList>
            <person name="Kawano K."/>
            <person name="Ushijima N."/>
            <person name="Kihara M."/>
            <person name="Itoh H."/>
        </authorList>
    </citation>
    <scope>NUCLEOTIDE SEQUENCE [LARGE SCALE GENOMIC DNA]</scope>
    <source>
        <strain evidence="2 3">NBRC 109484</strain>
    </source>
</reference>